<name>A0A131Y584_IXORI</name>
<dbReference type="AlphaFoldDB" id="A0A131Y584"/>
<feature type="non-terminal residue" evidence="1">
    <location>
        <position position="1"/>
    </location>
</feature>
<accession>A0A131Y584</accession>
<sequence>LQKKNLQICENYRGNVRNLSTHTLSVKYNILKADQIYHFKLFQWIYKNNLYLTQTPHSSAYTLRDPKRRIPSIRTNYGRQSLSYMSTKLLNSPGIDAKFSSPFPKFKKDCRRALVCSDIAFSSI</sequence>
<organism evidence="1">
    <name type="scientific">Ixodes ricinus</name>
    <name type="common">Common tick</name>
    <name type="synonym">Acarus ricinus</name>
    <dbReference type="NCBI Taxonomy" id="34613"/>
    <lineage>
        <taxon>Eukaryota</taxon>
        <taxon>Metazoa</taxon>
        <taxon>Ecdysozoa</taxon>
        <taxon>Arthropoda</taxon>
        <taxon>Chelicerata</taxon>
        <taxon>Arachnida</taxon>
        <taxon>Acari</taxon>
        <taxon>Parasitiformes</taxon>
        <taxon>Ixodida</taxon>
        <taxon>Ixodoidea</taxon>
        <taxon>Ixodidae</taxon>
        <taxon>Ixodinae</taxon>
        <taxon>Ixodes</taxon>
    </lineage>
</organism>
<evidence type="ECO:0000313" key="1">
    <source>
        <dbReference type="EMBL" id="JAP74624.1"/>
    </source>
</evidence>
<proteinExistence type="evidence at transcript level"/>
<protein>
    <submittedName>
        <fullName evidence="1">Uncharacterized protein</fullName>
    </submittedName>
</protein>
<dbReference type="EMBL" id="GEFM01001172">
    <property type="protein sequence ID" value="JAP74624.1"/>
    <property type="molecule type" value="mRNA"/>
</dbReference>
<reference evidence="1" key="1">
    <citation type="submission" date="2016-02" db="EMBL/GenBank/DDBJ databases">
        <title>RNAseq analyses of the midgut from blood- or serum-fed Ixodes ricinus ticks.</title>
        <authorList>
            <person name="Perner J."/>
            <person name="Provaznik J."/>
            <person name="Schrenkova J."/>
            <person name="Urbanova V."/>
            <person name="Ribeiro J.M."/>
            <person name="Kopacek P."/>
        </authorList>
    </citation>
    <scope>NUCLEOTIDE SEQUENCE</scope>
    <source>
        <tissue evidence="1">Gut</tissue>
    </source>
</reference>